<comment type="caution">
    <text evidence="1">The sequence shown here is derived from an EMBL/GenBank/DDBJ whole genome shotgun (WGS) entry which is preliminary data.</text>
</comment>
<gene>
    <name evidence="1" type="ORF">AWRI4233_LOCUS6841</name>
</gene>
<organism evidence="1 2">
    <name type="scientific">Aureobasidium mustum</name>
    <dbReference type="NCBI Taxonomy" id="2773714"/>
    <lineage>
        <taxon>Eukaryota</taxon>
        <taxon>Fungi</taxon>
        <taxon>Dikarya</taxon>
        <taxon>Ascomycota</taxon>
        <taxon>Pezizomycotina</taxon>
        <taxon>Dothideomycetes</taxon>
        <taxon>Dothideomycetidae</taxon>
        <taxon>Dothideales</taxon>
        <taxon>Saccotheciaceae</taxon>
        <taxon>Aureobasidium</taxon>
    </lineage>
</organism>
<dbReference type="EMBL" id="CAIJEO010000008">
    <property type="protein sequence ID" value="CAD0098017.1"/>
    <property type="molecule type" value="Genomic_DNA"/>
</dbReference>
<accession>A0A9N8K1N9</accession>
<evidence type="ECO:0000313" key="1">
    <source>
        <dbReference type="EMBL" id="CAD0098017.1"/>
    </source>
</evidence>
<proteinExistence type="predicted"/>
<protein>
    <submittedName>
        <fullName evidence="1">Uncharacterized protein</fullName>
    </submittedName>
</protein>
<reference evidence="1" key="1">
    <citation type="submission" date="2020-06" db="EMBL/GenBank/DDBJ databases">
        <authorList>
            <person name="Onetto C."/>
        </authorList>
    </citation>
    <scope>NUCLEOTIDE SEQUENCE</scope>
</reference>
<name>A0A9N8K1N9_9PEZI</name>
<keyword evidence="2" id="KW-1185">Reference proteome</keyword>
<dbReference type="OrthoDB" id="5421842at2759"/>
<dbReference type="AlphaFoldDB" id="A0A9N8K1N9"/>
<sequence>MKAVYMYNKTALKKPISQLVSGEANVTDGLVLRITTEGLFIDDDVRRVPQREWDIKAWSLKSIERGASKPHYMLRATIRDTEGKCYVFVIPSDQEWKVDVGLARLRKGNLVRSMGMSSIKASEMRGLLSDLGWV</sequence>
<evidence type="ECO:0000313" key="2">
    <source>
        <dbReference type="Proteomes" id="UP000714618"/>
    </source>
</evidence>
<dbReference type="Proteomes" id="UP000714618">
    <property type="component" value="Unassembled WGS sequence"/>
</dbReference>